<dbReference type="RefSeq" id="WP_169495293.1">
    <property type="nucleotide sequence ID" value="NZ_JABBGM010000017.1"/>
</dbReference>
<gene>
    <name evidence="1" type="ORF">HHL27_20670</name>
</gene>
<dbReference type="Proteomes" id="UP000583556">
    <property type="component" value="Unassembled WGS sequence"/>
</dbReference>
<organism evidence="1 2">
    <name type="scientific">Novosphingobium olei</name>
    <dbReference type="NCBI Taxonomy" id="2728851"/>
    <lineage>
        <taxon>Bacteria</taxon>
        <taxon>Pseudomonadati</taxon>
        <taxon>Pseudomonadota</taxon>
        <taxon>Alphaproteobacteria</taxon>
        <taxon>Sphingomonadales</taxon>
        <taxon>Sphingomonadaceae</taxon>
        <taxon>Novosphingobium</taxon>
    </lineage>
</organism>
<protein>
    <submittedName>
        <fullName evidence="1">Uncharacterized protein</fullName>
    </submittedName>
</protein>
<keyword evidence="2" id="KW-1185">Reference proteome</keyword>
<accession>A0A7Y0GCK7</accession>
<dbReference type="AlphaFoldDB" id="A0A7Y0GCK7"/>
<evidence type="ECO:0000313" key="1">
    <source>
        <dbReference type="EMBL" id="NML96084.1"/>
    </source>
</evidence>
<dbReference type="EMBL" id="JABBGM010000017">
    <property type="protein sequence ID" value="NML96084.1"/>
    <property type="molecule type" value="Genomic_DNA"/>
</dbReference>
<reference evidence="1 2" key="1">
    <citation type="submission" date="2020-04" db="EMBL/GenBank/DDBJ databases">
        <title>Novosphingobium sp. TW-4 isolated from soil.</title>
        <authorList>
            <person name="Dahal R.H."/>
            <person name="Chaudhary D.K."/>
        </authorList>
    </citation>
    <scope>NUCLEOTIDE SEQUENCE [LARGE SCALE GENOMIC DNA]</scope>
    <source>
        <strain evidence="1 2">TW-4</strain>
    </source>
</reference>
<comment type="caution">
    <text evidence="1">The sequence shown here is derived from an EMBL/GenBank/DDBJ whole genome shotgun (WGS) entry which is preliminary data.</text>
</comment>
<evidence type="ECO:0000313" key="2">
    <source>
        <dbReference type="Proteomes" id="UP000583556"/>
    </source>
</evidence>
<proteinExistence type="predicted"/>
<name>A0A7Y0GCK7_9SPHN</name>
<sequence>MSSYSWITIGVPDDYDKIAGIVDSVFDPRSVAVALRNAISPGVKGVLIETGYIDKDYRSTLYNFYAKKGRVYRSDCVRLHFFDGQVVFDQTKTALLCPDDKPEDHYYGYIVLRPTLVSTIGRSILSPDIRKGAHGMVIQSEHPVHLLGYKLRIWGFPSMAQHTDIAVCAHVSCWAILRHYSERFPQHRELLIHEITKLAQQFDPGGLTPSLGLNVLQAERIFQAAGSYPLIVKRDKLPGGDERFVGQLLAYLESGFPLFVAMSKHAHAIVAVGHSWTGAAAVPPPAGSLTQSQLGSLVAVDDNHLPYICIDAAGTAGYQLGDIDAFIVPLPDKIYYPASAVDRQSTLLHQKLGTMMNLPASGDLIRRFYVTTLSALRRFARERASQLGDVLVGAIMRLRTSQFIWVVEYSSCEQWNKGQVAARAFLDATASPYDPTPMWLVHDENTAIFFDREASVNAANLVDLKRPSGTPLGRMEQNLRPIVPLV</sequence>